<gene>
    <name evidence="1" type="ORF">Ade02nite_70240</name>
</gene>
<keyword evidence="2" id="KW-1185">Reference proteome</keyword>
<reference evidence="1 2" key="1">
    <citation type="submission" date="2021-01" db="EMBL/GenBank/DDBJ databases">
        <title>Whole genome shotgun sequence of Actinoplanes deccanensis NBRC 13994.</title>
        <authorList>
            <person name="Komaki H."/>
            <person name="Tamura T."/>
        </authorList>
    </citation>
    <scope>NUCLEOTIDE SEQUENCE [LARGE SCALE GENOMIC DNA]</scope>
    <source>
        <strain evidence="1 2">NBRC 13994</strain>
    </source>
</reference>
<proteinExistence type="predicted"/>
<organism evidence="1 2">
    <name type="scientific">Paractinoplanes deccanensis</name>
    <dbReference type="NCBI Taxonomy" id="113561"/>
    <lineage>
        <taxon>Bacteria</taxon>
        <taxon>Bacillati</taxon>
        <taxon>Actinomycetota</taxon>
        <taxon>Actinomycetes</taxon>
        <taxon>Micromonosporales</taxon>
        <taxon>Micromonosporaceae</taxon>
        <taxon>Paractinoplanes</taxon>
    </lineage>
</organism>
<dbReference type="InterPro" id="IPR025850">
    <property type="entry name" value="SUKH-3"/>
</dbReference>
<dbReference type="Pfam" id="PF14433">
    <property type="entry name" value="SUKH-3"/>
    <property type="match status" value="1"/>
</dbReference>
<evidence type="ECO:0008006" key="3">
    <source>
        <dbReference type="Google" id="ProtNLM"/>
    </source>
</evidence>
<protein>
    <recommendedName>
        <fullName evidence="3">SUKH-3 immunity protein of toxin-antitoxin system</fullName>
    </recommendedName>
</protein>
<comment type="caution">
    <text evidence="1">The sequence shown here is derived from an EMBL/GenBank/DDBJ whole genome shotgun (WGS) entry which is preliminary data.</text>
</comment>
<evidence type="ECO:0000313" key="2">
    <source>
        <dbReference type="Proteomes" id="UP000609879"/>
    </source>
</evidence>
<name>A0ABQ3YEE4_9ACTN</name>
<dbReference type="EMBL" id="BOMI01000145">
    <property type="protein sequence ID" value="GID78383.1"/>
    <property type="molecule type" value="Genomic_DNA"/>
</dbReference>
<evidence type="ECO:0000313" key="1">
    <source>
        <dbReference type="EMBL" id="GID78383.1"/>
    </source>
</evidence>
<sequence length="156" mass="17093">MDAMPGDLVGMLSSAGWTPGRRVDVTGVAATLRAAGFEVPRAATEFLSQFAYLHVQHEPHIELHGEPAHCWTRFDPTAVATPRDADVARRCAETAGEALCPIGTDGFHLTLYITPGATFYAGRDASVYRYAPDQAELLRMMRDGRRPHLIGEWTPD</sequence>
<dbReference type="Proteomes" id="UP000609879">
    <property type="component" value="Unassembled WGS sequence"/>
</dbReference>
<accession>A0ABQ3YEE4</accession>